<reference evidence="1" key="1">
    <citation type="submission" date="2020-01" db="EMBL/GenBank/DDBJ databases">
        <title>Insect and environment-associated Actinomycetes.</title>
        <authorList>
            <person name="Currrie C."/>
            <person name="Chevrette M."/>
            <person name="Carlson C."/>
            <person name="Stubbendieck R."/>
            <person name="Wendt-Pienkowski E."/>
        </authorList>
    </citation>
    <scope>NUCLEOTIDE SEQUENCE</scope>
    <source>
        <strain evidence="1">SID14436</strain>
    </source>
</reference>
<comment type="caution">
    <text evidence="1">The sequence shown here is derived from an EMBL/GenBank/DDBJ whole genome shotgun (WGS) entry which is preliminary data.</text>
</comment>
<evidence type="ECO:0000313" key="1">
    <source>
        <dbReference type="EMBL" id="NEA84952.1"/>
    </source>
</evidence>
<sequence length="258" mass="28492">MRLTLDGDWHATVTDGPLGIAPRFDFPGQSVRIAEYADVAEWQQFLVDTFGSQEWLWDDPDELRFAPDSRELVGAGFRLPSESASAEDCARVPRTPTVRPGGLLADEARDFRLEPTTELCRAPGDAVLTCLRDLDALDGPLEARIGIAPDVALLVQHSTVVGWSLTDPVRYLTTGFAAPDPHPPSPATRRLLTECLDLITTPLLYEVMDRNPATLARLKAADKALRDQREDRHRADSLLALISNLVEDYADRPTGREP</sequence>
<gene>
    <name evidence="1" type="ORF">G3I53_02445</name>
</gene>
<organism evidence="1">
    <name type="scientific">Streptomyces sp. SID14436</name>
    <dbReference type="NCBI Taxonomy" id="2706070"/>
    <lineage>
        <taxon>Bacteria</taxon>
        <taxon>Bacillati</taxon>
        <taxon>Actinomycetota</taxon>
        <taxon>Actinomycetes</taxon>
        <taxon>Kitasatosporales</taxon>
        <taxon>Streptomycetaceae</taxon>
        <taxon>Streptomyces</taxon>
    </lineage>
</organism>
<dbReference type="EMBL" id="JAAGMD010000073">
    <property type="protein sequence ID" value="NEA84952.1"/>
    <property type="molecule type" value="Genomic_DNA"/>
</dbReference>
<name>A0A6G3QNR1_9ACTN</name>
<protein>
    <submittedName>
        <fullName evidence="1">Uncharacterized protein</fullName>
    </submittedName>
</protein>
<dbReference type="AlphaFoldDB" id="A0A6G3QNR1"/>
<accession>A0A6G3QNR1</accession>
<dbReference type="RefSeq" id="WP_164332768.1">
    <property type="nucleotide sequence ID" value="NZ_JAAGMD010000073.1"/>
</dbReference>
<proteinExistence type="predicted"/>